<comment type="similarity">
    <text evidence="2 13">Belongs to the 5'-3' exonuclease family. XRN2/RAT1 subfamily.</text>
</comment>
<evidence type="ECO:0000256" key="9">
    <source>
        <dbReference type="ARBA" id="ARBA00023015"/>
    </source>
</evidence>
<feature type="domain" description="Xrn1 N-terminal" evidence="15">
    <location>
        <begin position="1"/>
        <end position="247"/>
    </location>
</feature>
<dbReference type="GO" id="GO:0005634">
    <property type="term" value="C:nucleus"/>
    <property type="evidence" value="ECO:0007669"/>
    <property type="project" value="UniProtKB-SubCell"/>
</dbReference>
<proteinExistence type="inferred from homology"/>
<dbReference type="FunFam" id="3.40.50.12390:FF:000005">
    <property type="entry name" value="5'-3' exoribonuclease 2"/>
    <property type="match status" value="1"/>
</dbReference>
<feature type="compositionally biased region" description="Basic and acidic residues" evidence="14">
    <location>
        <begin position="1051"/>
        <end position="1060"/>
    </location>
</feature>
<accession>A0A7S3DAR1</accession>
<evidence type="ECO:0000256" key="5">
    <source>
        <dbReference type="ARBA" id="ARBA00022664"/>
    </source>
</evidence>
<dbReference type="GO" id="GO:0004534">
    <property type="term" value="F:5'-3' RNA exonuclease activity"/>
    <property type="evidence" value="ECO:0007669"/>
    <property type="project" value="UniProtKB-UniRule"/>
</dbReference>
<evidence type="ECO:0000256" key="4">
    <source>
        <dbReference type="ARBA" id="ARBA00022552"/>
    </source>
</evidence>
<keyword evidence="10" id="KW-0804">Transcription</keyword>
<dbReference type="EMBL" id="HBIB01021018">
    <property type="protein sequence ID" value="CAE0251399.1"/>
    <property type="molecule type" value="Transcribed_RNA"/>
</dbReference>
<dbReference type="GO" id="GO:0006397">
    <property type="term" value="P:mRNA processing"/>
    <property type="evidence" value="ECO:0007669"/>
    <property type="project" value="UniProtKB-UniRule"/>
</dbReference>
<dbReference type="Gene3D" id="1.25.40.1050">
    <property type="match status" value="1"/>
</dbReference>
<comment type="subcellular location">
    <subcellularLocation>
        <location evidence="1">Nucleus</location>
    </subcellularLocation>
</comment>
<evidence type="ECO:0000259" key="16">
    <source>
        <dbReference type="Pfam" id="PF17846"/>
    </source>
</evidence>
<feature type="region of interest" description="Disordered" evidence="14">
    <location>
        <begin position="886"/>
        <end position="1060"/>
    </location>
</feature>
<keyword evidence="9" id="KW-0805">Transcription regulation</keyword>
<dbReference type="Pfam" id="PF03159">
    <property type="entry name" value="XRN_N"/>
    <property type="match status" value="1"/>
</dbReference>
<dbReference type="PANTHER" id="PTHR12341">
    <property type="entry name" value="5'-&gt;3' EXORIBONUCLEASE"/>
    <property type="match status" value="1"/>
</dbReference>
<dbReference type="EC" id="3.1.13.-" evidence="13"/>
<name>A0A7S3DAR1_9EUKA</name>
<feature type="region of interest" description="Disordered" evidence="14">
    <location>
        <begin position="377"/>
        <end position="404"/>
    </location>
</feature>
<protein>
    <recommendedName>
        <fullName evidence="13">5'-3' exoribonuclease</fullName>
        <ecNumber evidence="13">3.1.13.-</ecNumber>
    </recommendedName>
</protein>
<feature type="compositionally biased region" description="Basic and acidic residues" evidence="14">
    <location>
        <begin position="377"/>
        <end position="399"/>
    </location>
</feature>
<dbReference type="GO" id="GO:0006353">
    <property type="term" value="P:DNA-templated transcription termination"/>
    <property type="evidence" value="ECO:0007669"/>
    <property type="project" value="UniProtKB-KW"/>
</dbReference>
<keyword evidence="11" id="KW-0539">Nucleus</keyword>
<dbReference type="FunFam" id="1.25.40.1050:FF:000002">
    <property type="entry name" value="5'-3' exoribonuclease"/>
    <property type="match status" value="1"/>
</dbReference>
<feature type="region of interest" description="Disordered" evidence="14">
    <location>
        <begin position="435"/>
        <end position="491"/>
    </location>
</feature>
<dbReference type="PIRSF" id="PIRSF037239">
    <property type="entry name" value="Exonuclease_Xrn2"/>
    <property type="match status" value="1"/>
</dbReference>
<dbReference type="AlphaFoldDB" id="A0A7S3DAR1"/>
<evidence type="ECO:0000256" key="7">
    <source>
        <dbReference type="ARBA" id="ARBA00022801"/>
    </source>
</evidence>
<dbReference type="GO" id="GO:0003723">
    <property type="term" value="F:RNA binding"/>
    <property type="evidence" value="ECO:0007669"/>
    <property type="project" value="TreeGrafter"/>
</dbReference>
<dbReference type="InterPro" id="IPR041412">
    <property type="entry name" value="Xrn1_helical"/>
</dbReference>
<dbReference type="GO" id="GO:0006364">
    <property type="term" value="P:rRNA processing"/>
    <property type="evidence" value="ECO:0007669"/>
    <property type="project" value="UniProtKB-KW"/>
</dbReference>
<evidence type="ECO:0000256" key="6">
    <source>
        <dbReference type="ARBA" id="ARBA00022722"/>
    </source>
</evidence>
<evidence type="ECO:0000256" key="13">
    <source>
        <dbReference type="PIRNR" id="PIRNR037239"/>
    </source>
</evidence>
<comment type="function">
    <text evidence="13">Possesses 5'-&gt;3' exoribonuclease activity. May promote termination of transcription by RNA polymerase II.</text>
</comment>
<dbReference type="FunFam" id="3.40.50.12390:FF:000003">
    <property type="entry name" value="5'-3' exoribonuclease"/>
    <property type="match status" value="1"/>
</dbReference>
<evidence type="ECO:0000256" key="10">
    <source>
        <dbReference type="ARBA" id="ARBA00023163"/>
    </source>
</evidence>
<dbReference type="Pfam" id="PF17846">
    <property type="entry name" value="XRN_M"/>
    <property type="match status" value="1"/>
</dbReference>
<feature type="compositionally biased region" description="Gly residues" evidence="14">
    <location>
        <begin position="924"/>
        <end position="934"/>
    </location>
</feature>
<evidence type="ECO:0000256" key="2">
    <source>
        <dbReference type="ARBA" id="ARBA00006994"/>
    </source>
</evidence>
<feature type="compositionally biased region" description="Low complexity" evidence="14">
    <location>
        <begin position="452"/>
        <end position="469"/>
    </location>
</feature>
<organism evidence="17">
    <name type="scientific">Palpitomonas bilix</name>
    <dbReference type="NCBI Taxonomy" id="652834"/>
    <lineage>
        <taxon>Eukaryota</taxon>
        <taxon>Eukaryota incertae sedis</taxon>
    </lineage>
</organism>
<keyword evidence="4" id="KW-0698">rRNA processing</keyword>
<feature type="compositionally biased region" description="Gly residues" evidence="14">
    <location>
        <begin position="1005"/>
        <end position="1025"/>
    </location>
</feature>
<evidence type="ECO:0000313" key="17">
    <source>
        <dbReference type="EMBL" id="CAE0251399.1"/>
    </source>
</evidence>
<feature type="domain" description="Xrn1 helical" evidence="16">
    <location>
        <begin position="298"/>
        <end position="822"/>
    </location>
</feature>
<comment type="function">
    <text evidence="12">Possesses 5'-&gt;3' exoribonuclease activity. Required for the processing of nuclear mRNA and rRNA precursors. May promote the termination of transcription by RNA polymerase II. Essential for vegetative cell growth and chromosome segregation.</text>
</comment>
<dbReference type="InterPro" id="IPR017151">
    <property type="entry name" value="Xrn2/3/4"/>
</dbReference>
<dbReference type="CDD" id="cd18673">
    <property type="entry name" value="PIN_XRN1-2-like"/>
    <property type="match status" value="1"/>
</dbReference>
<dbReference type="GO" id="GO:0000956">
    <property type="term" value="P:nuclear-transcribed mRNA catabolic process"/>
    <property type="evidence" value="ECO:0007669"/>
    <property type="project" value="TreeGrafter"/>
</dbReference>
<reference evidence="17" key="1">
    <citation type="submission" date="2021-01" db="EMBL/GenBank/DDBJ databases">
        <authorList>
            <person name="Corre E."/>
            <person name="Pelletier E."/>
            <person name="Niang G."/>
            <person name="Scheremetjew M."/>
            <person name="Finn R."/>
            <person name="Kale V."/>
            <person name="Holt S."/>
            <person name="Cochrane G."/>
            <person name="Meng A."/>
            <person name="Brown T."/>
            <person name="Cohen L."/>
        </authorList>
    </citation>
    <scope>NUCLEOTIDE SEQUENCE</scope>
    <source>
        <strain evidence="17">NIES-2562</strain>
    </source>
</reference>
<keyword evidence="7 13" id="KW-0378">Hydrolase</keyword>
<feature type="compositionally biased region" description="Gly residues" evidence="14">
    <location>
        <begin position="942"/>
        <end position="981"/>
    </location>
</feature>
<keyword evidence="6 13" id="KW-0540">Nuclease</keyword>
<evidence type="ECO:0000259" key="15">
    <source>
        <dbReference type="Pfam" id="PF03159"/>
    </source>
</evidence>
<keyword evidence="8 13" id="KW-0269">Exonuclease</keyword>
<dbReference type="InterPro" id="IPR027073">
    <property type="entry name" value="5_3_exoribonuclease"/>
</dbReference>
<sequence length="1060" mass="118512">MGVPAFYRWLSQKYPRIIQDCIEKYENDGSLPDASQPNPNAIEFDNLYLDMNGIIHPCCHPENGVEPKTDVEKFSAIMKYIERIFNIVRPRKLLFMAIDGVAPRAKMNQQRSRRFRAAQELRERTLEEQKLREEWRAQGRKVPDAEEKWDSNVITPGTPFMDNLAKYLRYFIHKKQQEDTAWKNIKVILSDASVPGEGEHKVMEHIRLQRTDRNHDPNTHHIIHGLDADLIMLALATHEPYFTILREVVFTKHRPTEKEKQQSQDKKPFQFLHINVLREYLDNEFMTGTNYARIPGGFDLERAIDDFIFLCFFAGNDFLPHLPSLDIRDGGIDTLLEIYRMLMPSMTGYITDNGNVNLERVERFLIELGRREDEFFRRKKSKEDAQKNREKRRREERETALAAQKRMKAVPVALLGGGAGEQANKDVAKAMKQALLGGGEGDGDGAGESERAPPSSAASTSEAGEGSAESVEESEAEKEARQAKEKDDFSSKLKDVMHEKNVVDAEDTVRLHEHGWKERYYTQKFGVPPSGDEGKELRDRLFKSYVEGLVWVMRYYYQGVASWGWYFPFHYAPFASDLCSIADLEITFEKGKPFSPFEQLLAVLPEASSHALPPSFAKYMKAEGSPISDFYPENFKVDMNGKKMAWMGVALLPFVDETRLKECAGEARKQMTLDERRRDDHGDNLLFTSNSHVLAPSILQYCYGEALIQTEKIDAQKWAMVVDEGKLLEEAKEAVKASVEKYVKEIDTEESGGFGGFLAPHVGAYRIDDDVPSPPDARGLFGVIPKNKVISACYRFPPERRHVPKLLPGLTMPTRQLTQQDLEEAMYSGRGGRRRRMDNDDARREAMGVVGRMVRAGFAAQPMGAPYGHPGGYNFAAAGTGALLPGQGGMEERGGGGARNEPFYASSSYVPGGGLSRGRQNEGYQGGQGGGRYGSYGDDRGQYGGGSRYGGGERNGGGRYGDYGGRNDGSYQGGSRYGGGDYNRYDRYGGGYGDGYSGQSQGGNPQSGGYSGGSGNGRGGGYRGGDGQERRYHPYGNRNEAGRGQASRGGQGRDGRYSFR</sequence>
<evidence type="ECO:0000256" key="3">
    <source>
        <dbReference type="ARBA" id="ARBA00022472"/>
    </source>
</evidence>
<dbReference type="PANTHER" id="PTHR12341:SF41">
    <property type="entry name" value="5'-3' EXORIBONUCLEASE 2"/>
    <property type="match status" value="1"/>
</dbReference>
<evidence type="ECO:0000256" key="14">
    <source>
        <dbReference type="SAM" id="MobiDB-lite"/>
    </source>
</evidence>
<keyword evidence="3" id="KW-0806">Transcription termination</keyword>
<feature type="compositionally biased region" description="Basic and acidic residues" evidence="14">
    <location>
        <begin position="477"/>
        <end position="491"/>
    </location>
</feature>
<gene>
    <name evidence="17" type="ORF">PBIL07802_LOCUS13608</name>
</gene>
<evidence type="ECO:0000256" key="1">
    <source>
        <dbReference type="ARBA" id="ARBA00004123"/>
    </source>
</evidence>
<dbReference type="Gene3D" id="3.40.50.12390">
    <property type="match status" value="2"/>
</dbReference>
<evidence type="ECO:0000256" key="8">
    <source>
        <dbReference type="ARBA" id="ARBA00022839"/>
    </source>
</evidence>
<keyword evidence="5 13" id="KW-0507">mRNA processing</keyword>
<evidence type="ECO:0000256" key="12">
    <source>
        <dbReference type="ARBA" id="ARBA00046137"/>
    </source>
</evidence>
<evidence type="ECO:0000256" key="11">
    <source>
        <dbReference type="ARBA" id="ARBA00023242"/>
    </source>
</evidence>
<dbReference type="InterPro" id="IPR004859">
    <property type="entry name" value="Xrn1_N"/>
</dbReference>